<dbReference type="PANTHER" id="PTHR13847">
    <property type="entry name" value="SARCOSINE DEHYDROGENASE-RELATED"/>
    <property type="match status" value="1"/>
</dbReference>
<evidence type="ECO:0000256" key="1">
    <source>
        <dbReference type="ARBA" id="ARBA00001974"/>
    </source>
</evidence>
<comment type="similarity">
    <text evidence="2">Belongs to the DadA oxidoreductase family.</text>
</comment>
<evidence type="ECO:0000259" key="5">
    <source>
        <dbReference type="Pfam" id="PF01266"/>
    </source>
</evidence>
<dbReference type="GO" id="GO:0016491">
    <property type="term" value="F:oxidoreductase activity"/>
    <property type="evidence" value="ECO:0007669"/>
    <property type="project" value="UniProtKB-KW"/>
</dbReference>
<proteinExistence type="inferred from homology"/>
<gene>
    <name evidence="6" type="primary">dadA</name>
    <name evidence="6" type="ORF">S100892_01219</name>
</gene>
<dbReference type="Proteomes" id="UP000196118">
    <property type="component" value="Chromosome"/>
</dbReference>
<evidence type="ECO:0000313" key="7">
    <source>
        <dbReference type="Proteomes" id="UP000196118"/>
    </source>
</evidence>
<dbReference type="EC" id="1.4.99.6" evidence="6"/>
<accession>A0A1Y0VNS4</accession>
<dbReference type="Gene3D" id="3.50.50.60">
    <property type="entry name" value="FAD/NAD(P)-binding domain"/>
    <property type="match status" value="1"/>
</dbReference>
<reference evidence="6 7" key="1">
    <citation type="submission" date="2017-05" db="EMBL/GenBank/DDBJ databases">
        <title>Genome sequence of Pediococcus pentosaceus strain SRCM100892.</title>
        <authorList>
            <person name="Cho S.H."/>
        </authorList>
    </citation>
    <scope>NUCLEOTIDE SEQUENCE [LARGE SCALE GENOMIC DNA]</scope>
    <source>
        <strain evidence="6 7">SRCM100892</strain>
    </source>
</reference>
<dbReference type="AlphaFoldDB" id="A0A1Y0VNS4"/>
<keyword evidence="3" id="KW-0285">Flavoprotein</keyword>
<dbReference type="GO" id="GO:0005737">
    <property type="term" value="C:cytoplasm"/>
    <property type="evidence" value="ECO:0007669"/>
    <property type="project" value="TreeGrafter"/>
</dbReference>
<dbReference type="Pfam" id="PF01266">
    <property type="entry name" value="DAO"/>
    <property type="match status" value="1"/>
</dbReference>
<sequence length="364" mass="40270">MKIAVIGNGIVGATFVNEILERFPAYQIVQFDGIKGTATTASAGIIAPWLSKRRNKKWYNLARQGAEYMYQIAEKYRMPPAVYFKSGVIYTRDNNEKISALLTLAKDRIKDAPQMEGFRRIDNAEIKQLFNFIQTENNGVLVEGGARIDGQKFVEFLNQRNQTKFELRNERAVLSKNGTDTLVNGEKFDLIVLAVGAWLKDTLSDIGIEALTRPQKGQLIEVELPGQAQVNASAPVLMPEGERDFIPTNQGTLLIGATHENDQGFDLTVSDQIIDDLLASGQRVIPNLDKSMVKNTRVGTRAYSEDFAPFFGYLPNHPQIMVASGLGSSGLTTGPIIGKLLADLVENPELDMTDLTKPLTTYIK</sequence>
<dbReference type="SUPFAM" id="SSF54373">
    <property type="entry name" value="FAD-linked reductases, C-terminal domain"/>
    <property type="match status" value="1"/>
</dbReference>
<keyword evidence="4 6" id="KW-0560">Oxidoreductase</keyword>
<organism evidence="6 7">
    <name type="scientific">Pediococcus pentosaceus</name>
    <dbReference type="NCBI Taxonomy" id="1255"/>
    <lineage>
        <taxon>Bacteria</taxon>
        <taxon>Bacillati</taxon>
        <taxon>Bacillota</taxon>
        <taxon>Bacilli</taxon>
        <taxon>Lactobacillales</taxon>
        <taxon>Lactobacillaceae</taxon>
        <taxon>Pediococcus</taxon>
    </lineage>
</organism>
<dbReference type="InterPro" id="IPR036188">
    <property type="entry name" value="FAD/NAD-bd_sf"/>
</dbReference>
<dbReference type="InterPro" id="IPR006076">
    <property type="entry name" value="FAD-dep_OxRdtase"/>
</dbReference>
<dbReference type="RefSeq" id="WP_061812519.1">
    <property type="nucleotide sequence ID" value="NZ_CP046938.1"/>
</dbReference>
<protein>
    <submittedName>
        <fullName evidence="6">D-arginine dehydrogenase</fullName>
        <ecNumber evidence="6">1.4.99.6</ecNumber>
    </submittedName>
</protein>
<dbReference type="PANTHER" id="PTHR13847:SF286">
    <property type="entry name" value="D-AMINO ACID DEHYDROGENASE"/>
    <property type="match status" value="1"/>
</dbReference>
<feature type="domain" description="FAD dependent oxidoreductase" evidence="5">
    <location>
        <begin position="2"/>
        <end position="344"/>
    </location>
</feature>
<evidence type="ECO:0000256" key="4">
    <source>
        <dbReference type="ARBA" id="ARBA00023002"/>
    </source>
</evidence>
<evidence type="ECO:0000313" key="6">
    <source>
        <dbReference type="EMBL" id="ARW19792.1"/>
    </source>
</evidence>
<evidence type="ECO:0000256" key="2">
    <source>
        <dbReference type="ARBA" id="ARBA00009410"/>
    </source>
</evidence>
<dbReference type="EMBL" id="CP021474">
    <property type="protein sequence ID" value="ARW19792.1"/>
    <property type="molecule type" value="Genomic_DNA"/>
</dbReference>
<evidence type="ECO:0000256" key="3">
    <source>
        <dbReference type="ARBA" id="ARBA00022630"/>
    </source>
</evidence>
<dbReference type="Gene3D" id="3.30.9.10">
    <property type="entry name" value="D-Amino Acid Oxidase, subunit A, domain 2"/>
    <property type="match status" value="1"/>
</dbReference>
<name>A0A1Y0VNS4_PEDPE</name>
<dbReference type="SUPFAM" id="SSF51905">
    <property type="entry name" value="FAD/NAD(P)-binding domain"/>
    <property type="match status" value="1"/>
</dbReference>
<comment type="cofactor">
    <cofactor evidence="1">
        <name>FAD</name>
        <dbReference type="ChEBI" id="CHEBI:57692"/>
    </cofactor>
</comment>